<dbReference type="SMART" id="SM00441">
    <property type="entry name" value="FF"/>
    <property type="match status" value="2"/>
</dbReference>
<feature type="region of interest" description="Disordered" evidence="2">
    <location>
        <begin position="426"/>
        <end position="448"/>
    </location>
</feature>
<feature type="compositionally biased region" description="Basic and acidic residues" evidence="2">
    <location>
        <begin position="180"/>
        <end position="197"/>
    </location>
</feature>
<dbReference type="InterPro" id="IPR002713">
    <property type="entry name" value="FF_domain"/>
</dbReference>
<keyword evidence="1" id="KW-0677">Repeat</keyword>
<organism evidence="4 5">
    <name type="scientific">Epichloe bromicola</name>
    <dbReference type="NCBI Taxonomy" id="79588"/>
    <lineage>
        <taxon>Eukaryota</taxon>
        <taxon>Fungi</taxon>
        <taxon>Dikarya</taxon>
        <taxon>Ascomycota</taxon>
        <taxon>Pezizomycotina</taxon>
        <taxon>Sordariomycetes</taxon>
        <taxon>Hypocreomycetidae</taxon>
        <taxon>Hypocreales</taxon>
        <taxon>Clavicipitaceae</taxon>
        <taxon>Epichloe</taxon>
    </lineage>
</organism>
<feature type="compositionally biased region" description="Acidic residues" evidence="2">
    <location>
        <begin position="300"/>
        <end position="311"/>
    </location>
</feature>
<dbReference type="InterPro" id="IPR036020">
    <property type="entry name" value="WW_dom_sf"/>
</dbReference>
<sequence length="594" mass="67335">MLRSTYKPSAAAAAAATPLPPGWTEHTAPTGHKYYYHSETKESTYQRPGAPAVAPEPAQDSYSPYSHLPSLADPRVANAYLAQLNPQSRPQNRDGHGRRGRGGHHGRPRPQPHDKPRRAEKIPGCEPWMLVYTKYSRRFAYNPAKKASYWRIPEKLARAILELDTARIREKASGDSGDAGGKKDDQPSSTREEEQPKSAHKGTYQDTQRHDDGSDEYEEVEVEVTDEEGDDPDNGHAPKRRRTGAAPEGGDEEANEGDRGVEFEHEHEQDGQSHGAVEFTEADIAAQLQAMGEEYGLEPGDYDDGNMEEWPEGTAGLDFSQDDAKLLFKDLLNDFHINPYSPWEKLLEEGKIIYDPRYTALTTTRARKDCWDEWTRDKISHLKDQRAKQERKDPKIAYLALLQEKATPKLYWPEFKRKYKKEDAMRDTRLSDKEREKAYREHVARSKMPQATLKSDLMTLLRAQSPRHLHNKSSLENLPTQVLTDIRFVSLDPAIRDALIEAYIQTLAGPPSEDASATAVEDDEERRKAGEAREKRERALEERNRAVEEQRRRREGDLAAGKARLREEERELELAMRVGKRGLQSQLASGEAGG</sequence>
<dbReference type="PANTHER" id="PTHR15377">
    <property type="entry name" value="TRANSCRIPTION ELONGATION REGULATOR 1"/>
    <property type="match status" value="1"/>
</dbReference>
<feature type="region of interest" description="Disordered" evidence="2">
    <location>
        <begin position="171"/>
        <end position="315"/>
    </location>
</feature>
<dbReference type="Gene3D" id="1.10.10.440">
    <property type="entry name" value="FF domain"/>
    <property type="match status" value="2"/>
</dbReference>
<feature type="region of interest" description="Disordered" evidence="2">
    <location>
        <begin position="510"/>
        <end position="566"/>
    </location>
</feature>
<dbReference type="InterPro" id="IPR036517">
    <property type="entry name" value="FF_domain_sf"/>
</dbReference>
<dbReference type="InterPro" id="IPR045148">
    <property type="entry name" value="TCRG1-like"/>
</dbReference>
<keyword evidence="5" id="KW-1185">Reference proteome</keyword>
<feature type="domain" description="WW" evidence="3">
    <location>
        <begin position="17"/>
        <end position="50"/>
    </location>
</feature>
<comment type="caution">
    <text evidence="4">The sequence shown here is derived from an EMBL/GenBank/DDBJ whole genome shotgun (WGS) entry which is preliminary data.</text>
</comment>
<feature type="compositionally biased region" description="Basic and acidic residues" evidence="2">
    <location>
        <begin position="426"/>
        <end position="444"/>
    </location>
</feature>
<dbReference type="CDD" id="cd00201">
    <property type="entry name" value="WW"/>
    <property type="match status" value="1"/>
</dbReference>
<dbReference type="EMBL" id="BAAFGZ010000020">
    <property type="protein sequence ID" value="GAB0132557.1"/>
    <property type="molecule type" value="Genomic_DNA"/>
</dbReference>
<evidence type="ECO:0000259" key="3">
    <source>
        <dbReference type="PROSITE" id="PS50020"/>
    </source>
</evidence>
<feature type="region of interest" description="Disordered" evidence="2">
    <location>
        <begin position="575"/>
        <end position="594"/>
    </location>
</feature>
<accession>A0ABQ0CGI9</accession>
<feature type="compositionally biased region" description="Basic and acidic residues" evidence="2">
    <location>
        <begin position="256"/>
        <end position="271"/>
    </location>
</feature>
<dbReference type="Gene3D" id="2.20.70.10">
    <property type="match status" value="2"/>
</dbReference>
<feature type="compositionally biased region" description="Basic residues" evidence="2">
    <location>
        <begin position="98"/>
        <end position="110"/>
    </location>
</feature>
<feature type="region of interest" description="Disordered" evidence="2">
    <location>
        <begin position="84"/>
        <end position="121"/>
    </location>
</feature>
<proteinExistence type="predicted"/>
<dbReference type="Proteomes" id="UP001562357">
    <property type="component" value="Unassembled WGS sequence"/>
</dbReference>
<dbReference type="Pfam" id="PF00397">
    <property type="entry name" value="WW"/>
    <property type="match status" value="1"/>
</dbReference>
<feature type="compositionally biased region" description="Acidic residues" evidence="2">
    <location>
        <begin position="213"/>
        <end position="232"/>
    </location>
</feature>
<evidence type="ECO:0000256" key="1">
    <source>
        <dbReference type="ARBA" id="ARBA00022737"/>
    </source>
</evidence>
<dbReference type="InterPro" id="IPR001202">
    <property type="entry name" value="WW_dom"/>
</dbReference>
<dbReference type="SMART" id="SM00456">
    <property type="entry name" value="WW"/>
    <property type="match status" value="1"/>
</dbReference>
<dbReference type="Pfam" id="PF01846">
    <property type="entry name" value="FF"/>
    <property type="match status" value="1"/>
</dbReference>
<dbReference type="PROSITE" id="PS01159">
    <property type="entry name" value="WW_DOMAIN_1"/>
    <property type="match status" value="1"/>
</dbReference>
<evidence type="ECO:0000313" key="5">
    <source>
        <dbReference type="Proteomes" id="UP001562357"/>
    </source>
</evidence>
<name>A0ABQ0CGI9_9HYPO</name>
<feature type="compositionally biased region" description="Basic and acidic residues" evidence="2">
    <location>
        <begin position="525"/>
        <end position="557"/>
    </location>
</feature>
<dbReference type="SUPFAM" id="SSF81698">
    <property type="entry name" value="FF domain"/>
    <property type="match status" value="1"/>
</dbReference>
<dbReference type="SUPFAM" id="SSF51045">
    <property type="entry name" value="WW domain"/>
    <property type="match status" value="1"/>
</dbReference>
<dbReference type="PROSITE" id="PS50020">
    <property type="entry name" value="WW_DOMAIN_2"/>
    <property type="match status" value="1"/>
</dbReference>
<reference evidence="5" key="1">
    <citation type="submission" date="2024-06" db="EMBL/GenBank/DDBJ databases">
        <title>Draft Genome Sequences of Epichloe bromicola Strains Isolated from Elymus ciliaris.</title>
        <authorList>
            <consortium name="Epichloe bromicola genome sequencing consortium"/>
            <person name="Miura A."/>
            <person name="Imano S."/>
            <person name="Ashida A."/>
            <person name="Sato I."/>
            <person name="Chiba S."/>
            <person name="Tanaka A."/>
            <person name="Camagna M."/>
            <person name="Takemoto D."/>
        </authorList>
    </citation>
    <scope>NUCLEOTIDE SEQUENCE [LARGE SCALE GENOMIC DNA]</scope>
    <source>
        <strain evidence="5">DP</strain>
    </source>
</reference>
<evidence type="ECO:0000313" key="4">
    <source>
        <dbReference type="EMBL" id="GAB0132557.1"/>
    </source>
</evidence>
<feature type="compositionally biased region" description="Basic and acidic residues" evidence="2">
    <location>
        <begin position="111"/>
        <end position="121"/>
    </location>
</feature>
<evidence type="ECO:0000256" key="2">
    <source>
        <dbReference type="SAM" id="MobiDB-lite"/>
    </source>
</evidence>
<gene>
    <name evidence="4" type="primary">g990</name>
    <name evidence="4" type="ORF">EsDP_00000990</name>
</gene>
<dbReference type="PANTHER" id="PTHR15377:SF3">
    <property type="entry name" value="WW DOMAIN-CONTAINING PROTEIN"/>
    <property type="match status" value="1"/>
</dbReference>
<protein>
    <recommendedName>
        <fullName evidence="3">WW domain-containing protein</fullName>
    </recommendedName>
</protein>
<feature type="region of interest" description="Disordered" evidence="2">
    <location>
        <begin position="1"/>
        <end position="69"/>
    </location>
</feature>